<dbReference type="PANTHER" id="PTHR37024:SF3">
    <property type="entry name" value="TYPE VI SECRETION SYSTEM PROTEIN TSSA"/>
    <property type="match status" value="1"/>
</dbReference>
<dbReference type="Pfam" id="PF16989">
    <property type="entry name" value="T6SS_VasJ"/>
    <property type="match status" value="1"/>
</dbReference>
<accession>A0A1V3KGP7</accession>
<dbReference type="NCBIfam" id="TIGR03362">
    <property type="entry name" value="VI_chp_7"/>
    <property type="match status" value="1"/>
</dbReference>
<dbReference type="Proteomes" id="UP000189114">
    <property type="component" value="Unassembled WGS sequence"/>
</dbReference>
<dbReference type="PANTHER" id="PTHR37024">
    <property type="entry name" value="TYPE VI SECRETION SYSTEM DUF2094 AND IMPA-RELATED DOMAIN PROTEIN"/>
    <property type="match status" value="1"/>
</dbReference>
<organism evidence="2 3">
    <name type="scientific">Rodentibacter caecimuris</name>
    <dbReference type="NCBI Taxonomy" id="1796644"/>
    <lineage>
        <taxon>Bacteria</taxon>
        <taxon>Pseudomonadati</taxon>
        <taxon>Pseudomonadota</taxon>
        <taxon>Gammaproteobacteria</taxon>
        <taxon>Pasteurellales</taxon>
        <taxon>Pasteurellaceae</taxon>
        <taxon>Rodentibacter</taxon>
    </lineage>
</organism>
<comment type="caution">
    <text evidence="2">The sequence shown here is derived from an EMBL/GenBank/DDBJ whole genome shotgun (WGS) entry which is preliminary data.</text>
</comment>
<reference evidence="3" key="1">
    <citation type="submission" date="2016-10" db="EMBL/GenBank/DDBJ databases">
        <title>Rodentibacter gen. nov. and new species.</title>
        <authorList>
            <person name="Christensen H."/>
        </authorList>
    </citation>
    <scope>NUCLEOTIDE SEQUENCE [LARGE SCALE GENOMIC DNA]</scope>
    <source>
        <strain evidence="3">Ppn152</strain>
    </source>
</reference>
<dbReference type="EMBL" id="MLAE01000066">
    <property type="protein sequence ID" value="OOF76786.1"/>
    <property type="molecule type" value="Genomic_DNA"/>
</dbReference>
<name>A0A1V3KGP7_9PAST</name>
<protein>
    <submittedName>
        <fullName evidence="2">Type VI secretion system ImpA domain-containing protein</fullName>
    </submittedName>
</protein>
<dbReference type="AlphaFoldDB" id="A0A1V3KGP7"/>
<dbReference type="InterPro" id="IPR010657">
    <property type="entry name" value="ImpA_N"/>
</dbReference>
<feature type="domain" description="ImpA N-terminal" evidence="1">
    <location>
        <begin position="16"/>
        <end position="116"/>
    </location>
</feature>
<dbReference type="RefSeq" id="WP_077587296.1">
    <property type="nucleotide sequence ID" value="NZ_MLAE01000066.1"/>
</dbReference>
<evidence type="ECO:0000313" key="2">
    <source>
        <dbReference type="EMBL" id="OOF76786.1"/>
    </source>
</evidence>
<evidence type="ECO:0000259" key="1">
    <source>
        <dbReference type="Pfam" id="PF06812"/>
    </source>
</evidence>
<proteinExistence type="predicted"/>
<dbReference type="Pfam" id="PF06812">
    <property type="entry name" value="ImpA_N"/>
    <property type="match status" value="1"/>
</dbReference>
<dbReference type="InterPro" id="IPR017739">
    <property type="entry name" value="T6SS-assoc_VCA0119"/>
</dbReference>
<evidence type="ECO:0000313" key="3">
    <source>
        <dbReference type="Proteomes" id="UP000189114"/>
    </source>
</evidence>
<sequence length="485" mass="55998">MKYQNILDDIAGEYFPVGIPDEGSQLFFAIDEQVMKFGSLQHDTIDWNGLISNSHQYLVENCKDYKVLQYLGYALLYKEFKSNLIEFLSLFSEFNKKFLFNAYPKPSADNTINRFKVKSISLILERFENAISNNLEVKFTAKENETISQLTEALLDQLREYIPNAESILVRLQRFVKERSDSVENILVNKENEVSQNNNALSVEPVRTSTTVSETTSLNIPDINEFQLTNSRQLKQFYLQVADTSCKLQPSSILGYVSRRFGLWHNITQLPEMNEQGITAMQSVPIDKVSDYRDKVVSSPSIELLERIEKTLTTSPYWIEGSYLSAKCCEVLKFQDAAKAIRSVTKQFVEKFPAFHLAKFQNGDLFLSHSVSDWLFEEDSANSTSQDVIQNQPDNGFEELYLSEGFVAVLKKIDEQLKSVKDIRAKHYLQIEKIRFFLKEGMVSIALNELSELNNICRKYTVEEWDSSFFNQLEKLKDQLLRDNE</sequence>
<gene>
    <name evidence="2" type="ORF">BKG96_09725</name>
</gene>